<comment type="caution">
    <text evidence="1">The sequence shown here is derived from an EMBL/GenBank/DDBJ whole genome shotgun (WGS) entry which is preliminary data.</text>
</comment>
<dbReference type="InterPro" id="IPR025586">
    <property type="entry name" value="PcfJ"/>
</dbReference>
<sequence>MRAHTLEKVAHYAQATPSVSSTEKPRFGDARSQQVYEQAKQYVVEHKVLRLYQKLDLRAGYRTIVICNTWRIDRCLSSAGVETFEWNYEKRCWDSAVNIEKWPFIKLLPIDAKIKKDEDSRYLARSILRSALLRALYAAGFESLPITALNGISRSRLAGIFIGFYLDDREKNTKLKIDLAPLTPAARALRKNIWVEVIDRQLLSAVVALRGWGASMYLSDYLTYAVHADAVLRIALEHRNCLPLLVLIASKHWGRPELFSRKTWVKDGRKSTLIDRQGFEKNRRLSSFMKPVSHRWLLAAPLTVIYEYAQSPNTTALENIASSNLPKRVPAIVLSALVRNSRQLGRQVLPEYQRIIRLWVLRCCEVWQTRGFAHLRLHMDQLRHELLNLLDWANAEGVARQQPSKNATWLSIERLSFEWHEQRALGFKSRNRGLEWESLLGDCEISGFKVHALTTSTALVKEGVRLHHCVGSYDVECHEGFFRVFGLSDAEGLRCTLNIEKLDNGNWRVQQLRSYCNGPAPKEAHDVSKQIAKRYTALCTETAEKVNNHERKGEQP</sequence>
<name>A0A3M4S8E1_PSEA0</name>
<evidence type="ECO:0008006" key="3">
    <source>
        <dbReference type="Google" id="ProtNLM"/>
    </source>
</evidence>
<evidence type="ECO:0000313" key="1">
    <source>
        <dbReference type="EMBL" id="RMR11223.1"/>
    </source>
</evidence>
<dbReference type="EMBL" id="RBRS01000376">
    <property type="protein sequence ID" value="RMR11223.1"/>
    <property type="molecule type" value="Genomic_DNA"/>
</dbReference>
<accession>A0A3M4S8E1</accession>
<dbReference type="Pfam" id="PF14284">
    <property type="entry name" value="PcfJ"/>
    <property type="match status" value="1"/>
</dbReference>
<reference evidence="1 2" key="1">
    <citation type="submission" date="2018-08" db="EMBL/GenBank/DDBJ databases">
        <title>Recombination of ecologically and evolutionarily significant loci maintains genetic cohesion in the Pseudomonas syringae species complex.</title>
        <authorList>
            <person name="Dillon M."/>
            <person name="Thakur S."/>
            <person name="Almeida R.N.D."/>
            <person name="Weir B.S."/>
            <person name="Guttman D.S."/>
        </authorList>
    </citation>
    <scope>NUCLEOTIDE SEQUENCE [LARGE SCALE GENOMIC DNA]</scope>
    <source>
        <strain evidence="1 2">ICMP 5931</strain>
    </source>
</reference>
<organism evidence="1 2">
    <name type="scientific">Pseudomonas amygdali pv. ulmi</name>
    <dbReference type="NCBI Taxonomy" id="251720"/>
    <lineage>
        <taxon>Bacteria</taxon>
        <taxon>Pseudomonadati</taxon>
        <taxon>Pseudomonadota</taxon>
        <taxon>Gammaproteobacteria</taxon>
        <taxon>Pseudomonadales</taxon>
        <taxon>Pseudomonadaceae</taxon>
        <taxon>Pseudomonas</taxon>
        <taxon>Pseudomonas amygdali</taxon>
    </lineage>
</organism>
<dbReference type="AlphaFoldDB" id="A0A3M4S8E1"/>
<protein>
    <recommendedName>
        <fullName evidence="3">PcfJ-like protein</fullName>
    </recommendedName>
</protein>
<proteinExistence type="predicted"/>
<dbReference type="Proteomes" id="UP000271097">
    <property type="component" value="Unassembled WGS sequence"/>
</dbReference>
<gene>
    <name evidence="1" type="ORF">ALP90_200196</name>
</gene>
<evidence type="ECO:0000313" key="2">
    <source>
        <dbReference type="Proteomes" id="UP000271097"/>
    </source>
</evidence>